<gene>
    <name evidence="1" type="ORF">RSSM_06669</name>
</gene>
<evidence type="ECO:0008006" key="3">
    <source>
        <dbReference type="Google" id="ProtNLM"/>
    </source>
</evidence>
<name>M5U212_9BACT</name>
<keyword evidence="2" id="KW-1185">Reference proteome</keyword>
<protein>
    <recommendedName>
        <fullName evidence="3">Transposase</fullName>
    </recommendedName>
</protein>
<dbReference type="EMBL" id="ANOH01000469">
    <property type="protein sequence ID" value="EMI51891.1"/>
    <property type="molecule type" value="Genomic_DNA"/>
</dbReference>
<sequence length="57" mass="6793">PYSPELNAIERLWKKLKYQLMPAYAWERFTTLLNTLTSKLSELGEVTYMPSLHRYAE</sequence>
<dbReference type="AlphaFoldDB" id="M5U212"/>
<organism evidence="1 2">
    <name type="scientific">Rhodopirellula sallentina SM41</name>
    <dbReference type="NCBI Taxonomy" id="1263870"/>
    <lineage>
        <taxon>Bacteria</taxon>
        <taxon>Pseudomonadati</taxon>
        <taxon>Planctomycetota</taxon>
        <taxon>Planctomycetia</taxon>
        <taxon>Pirellulales</taxon>
        <taxon>Pirellulaceae</taxon>
        <taxon>Rhodopirellula</taxon>
    </lineage>
</organism>
<reference evidence="1 2" key="1">
    <citation type="journal article" date="2013" name="Mar. Genomics">
        <title>Expression of sulfatases in Rhodopirellula baltica and the diversity of sulfatases in the genus Rhodopirellula.</title>
        <authorList>
            <person name="Wegner C.E."/>
            <person name="Richter-Heitmann T."/>
            <person name="Klindworth A."/>
            <person name="Klockow C."/>
            <person name="Richter M."/>
            <person name="Achstetter T."/>
            <person name="Glockner F.O."/>
            <person name="Harder J."/>
        </authorList>
    </citation>
    <scope>NUCLEOTIDE SEQUENCE [LARGE SCALE GENOMIC DNA]</scope>
    <source>
        <strain evidence="1 2">SM41</strain>
    </source>
</reference>
<feature type="non-terminal residue" evidence="1">
    <location>
        <position position="1"/>
    </location>
</feature>
<dbReference type="Proteomes" id="UP000011885">
    <property type="component" value="Unassembled WGS sequence"/>
</dbReference>
<proteinExistence type="predicted"/>
<accession>M5U212</accession>
<comment type="caution">
    <text evidence="1">The sequence shown here is derived from an EMBL/GenBank/DDBJ whole genome shotgun (WGS) entry which is preliminary data.</text>
</comment>
<evidence type="ECO:0000313" key="1">
    <source>
        <dbReference type="EMBL" id="EMI51891.1"/>
    </source>
</evidence>
<evidence type="ECO:0000313" key="2">
    <source>
        <dbReference type="Proteomes" id="UP000011885"/>
    </source>
</evidence>